<dbReference type="AlphaFoldDB" id="A0A8H6IE70"/>
<feature type="domain" description="WKF" evidence="2">
    <location>
        <begin position="257"/>
        <end position="318"/>
    </location>
</feature>
<dbReference type="Proteomes" id="UP000521943">
    <property type="component" value="Unassembled WGS sequence"/>
</dbReference>
<dbReference type="InterPro" id="IPR019327">
    <property type="entry name" value="WKF"/>
</dbReference>
<feature type="compositionally biased region" description="Basic residues" evidence="1">
    <location>
        <begin position="191"/>
        <end position="201"/>
    </location>
</feature>
<feature type="compositionally biased region" description="Basic and acidic residues" evidence="1">
    <location>
        <begin position="135"/>
        <end position="146"/>
    </location>
</feature>
<evidence type="ECO:0000259" key="2">
    <source>
        <dbReference type="Pfam" id="PF10180"/>
    </source>
</evidence>
<dbReference type="PANTHER" id="PTHR22306:SF2">
    <property type="entry name" value="CHROMOSOME 7 OPEN READING FRAME 50"/>
    <property type="match status" value="1"/>
</dbReference>
<proteinExistence type="predicted"/>
<accession>A0A8H6IE70</accession>
<reference evidence="3 4" key="1">
    <citation type="submission" date="2020-07" db="EMBL/GenBank/DDBJ databases">
        <title>Comparative genomics of pyrophilous fungi reveals a link between fire events and developmental genes.</title>
        <authorList>
            <consortium name="DOE Joint Genome Institute"/>
            <person name="Steindorff A.S."/>
            <person name="Carver A."/>
            <person name="Calhoun S."/>
            <person name="Stillman K."/>
            <person name="Liu H."/>
            <person name="Lipzen A."/>
            <person name="Pangilinan J."/>
            <person name="Labutti K."/>
            <person name="Bruns T.D."/>
            <person name="Grigoriev I.V."/>
        </authorList>
    </citation>
    <scope>NUCLEOTIDE SEQUENCE [LARGE SCALE GENOMIC DNA]</scope>
    <source>
        <strain evidence="3 4">CBS 144469</strain>
    </source>
</reference>
<evidence type="ECO:0000313" key="4">
    <source>
        <dbReference type="Proteomes" id="UP000521943"/>
    </source>
</evidence>
<protein>
    <recommendedName>
        <fullName evidence="2">WKF domain-containing protein</fullName>
    </recommendedName>
</protein>
<dbReference type="OrthoDB" id="10261563at2759"/>
<comment type="caution">
    <text evidence="3">The sequence shown here is derived from an EMBL/GenBank/DDBJ whole genome shotgun (WGS) entry which is preliminary data.</text>
</comment>
<sequence length="392" mass="43075">MGKSEERTSKKDKKSGEKKSKKDKPSKALKNEEQILEAHDRAESPADEPVAIDGPLDEEPKQSTKSSKKRRLEQDDAQLDTPADTTNSEAPKKKKKRKDTKTSDSGEPNAMSIDEPEVAPSENRKTALEDVSPSEPKRESKEEKKSRKDKKKASRAEPIHASDSEPTPAPTSEEALAKPSSEPLTEAEEKKKRKKERKEKKAKSTECDLPSSPKKSKSKSSEKEASSPSTPRKNKTQFPNPEEDESLNPQALKALEYAFTQFNNPSEWKFNKAKQNWILRNVWSGESIPDTYLALAIKYIAQIQGGSREKLKETCRAVIVEPAPVVDVENTETTEVEAAGDGSKPKSILKPTSGQPVAGAIIAAVSAVPEVPTVDVKKERAQAILDALAESS</sequence>
<dbReference type="PANTHER" id="PTHR22306">
    <property type="entry name" value="CHROMOSOME 7 OPEN READING FRAME 50"/>
    <property type="match status" value="1"/>
</dbReference>
<dbReference type="Pfam" id="PF10180">
    <property type="entry name" value="WKF"/>
    <property type="match status" value="1"/>
</dbReference>
<dbReference type="EMBL" id="JACGCI010000007">
    <property type="protein sequence ID" value="KAF6762608.1"/>
    <property type="molecule type" value="Genomic_DNA"/>
</dbReference>
<name>A0A8H6IE70_9AGAR</name>
<keyword evidence="4" id="KW-1185">Reference proteome</keyword>
<feature type="region of interest" description="Disordered" evidence="1">
    <location>
        <begin position="1"/>
        <end position="251"/>
    </location>
</feature>
<feature type="compositionally biased region" description="Basic and acidic residues" evidence="1">
    <location>
        <begin position="154"/>
        <end position="163"/>
    </location>
</feature>
<gene>
    <name evidence="3" type="ORF">DFP72DRAFT_876337</name>
</gene>
<organism evidence="3 4">
    <name type="scientific">Ephemerocybe angulata</name>
    <dbReference type="NCBI Taxonomy" id="980116"/>
    <lineage>
        <taxon>Eukaryota</taxon>
        <taxon>Fungi</taxon>
        <taxon>Dikarya</taxon>
        <taxon>Basidiomycota</taxon>
        <taxon>Agaricomycotina</taxon>
        <taxon>Agaricomycetes</taxon>
        <taxon>Agaricomycetidae</taxon>
        <taxon>Agaricales</taxon>
        <taxon>Agaricineae</taxon>
        <taxon>Psathyrellaceae</taxon>
        <taxon>Ephemerocybe</taxon>
    </lineage>
</organism>
<feature type="compositionally biased region" description="Basic and acidic residues" evidence="1">
    <location>
        <begin position="1"/>
        <end position="44"/>
    </location>
</feature>
<evidence type="ECO:0000313" key="3">
    <source>
        <dbReference type="EMBL" id="KAF6762608.1"/>
    </source>
</evidence>
<evidence type="ECO:0000256" key="1">
    <source>
        <dbReference type="SAM" id="MobiDB-lite"/>
    </source>
</evidence>